<accession>A0A1L8SV43</accession>
<dbReference type="STRING" id="319970.RV00_GL002111"/>
<evidence type="ECO:0000313" key="3">
    <source>
        <dbReference type="Proteomes" id="UP000183700"/>
    </source>
</evidence>
<evidence type="ECO:0000256" key="1">
    <source>
        <dbReference type="SAM" id="Phobius"/>
    </source>
</evidence>
<name>A0A1L8SV43_9ENTE</name>
<feature type="transmembrane region" description="Helical" evidence="1">
    <location>
        <begin position="36"/>
        <end position="58"/>
    </location>
</feature>
<feature type="transmembrane region" description="Helical" evidence="1">
    <location>
        <begin position="78"/>
        <end position="101"/>
    </location>
</feature>
<keyword evidence="3" id="KW-1185">Reference proteome</keyword>
<dbReference type="AlphaFoldDB" id="A0A1L8SV43"/>
<keyword evidence="1" id="KW-1133">Transmembrane helix</keyword>
<sequence length="172" mass="21115">MSEMKKMIQRKDVSKLLVSDDYFSEKHYLLKIRQTLVAIIGWVGVILPFVWLSIPFVFPKFAKEYSFRTYVDGFQTFRFLLIFLTISFVFILIFYICMTIWNNYRFSHFLQKEPLFNEKRMEKRKKLINEAYDERFCPEEIRHNVKFYSVSEEQNLDKEFFRKMYKDNEVPL</sequence>
<keyword evidence="1" id="KW-0812">Transmembrane</keyword>
<dbReference type="Proteomes" id="UP000183700">
    <property type="component" value="Unassembled WGS sequence"/>
</dbReference>
<proteinExistence type="predicted"/>
<dbReference type="EMBL" id="JXKM01000004">
    <property type="protein sequence ID" value="OJG35967.1"/>
    <property type="molecule type" value="Genomic_DNA"/>
</dbReference>
<keyword evidence="1" id="KW-0472">Membrane</keyword>
<protein>
    <recommendedName>
        <fullName evidence="4">Cell division protein</fullName>
    </recommendedName>
</protein>
<evidence type="ECO:0008006" key="4">
    <source>
        <dbReference type="Google" id="ProtNLM"/>
    </source>
</evidence>
<comment type="caution">
    <text evidence="2">The sequence shown here is derived from an EMBL/GenBank/DDBJ whole genome shotgun (WGS) entry which is preliminary data.</text>
</comment>
<reference evidence="2 3" key="1">
    <citation type="submission" date="2014-12" db="EMBL/GenBank/DDBJ databases">
        <title>Draft genome sequences of 29 type strains of Enterococci.</title>
        <authorList>
            <person name="Zhong Z."/>
            <person name="Sun Z."/>
            <person name="Liu W."/>
            <person name="Zhang W."/>
            <person name="Zhang H."/>
        </authorList>
    </citation>
    <scope>NUCLEOTIDE SEQUENCE [LARGE SCALE GENOMIC DNA]</scope>
    <source>
        <strain evidence="2 3">DSM 22802</strain>
    </source>
</reference>
<gene>
    <name evidence="2" type="ORF">RV00_GL002111</name>
</gene>
<evidence type="ECO:0000313" key="2">
    <source>
        <dbReference type="EMBL" id="OJG35967.1"/>
    </source>
</evidence>
<organism evidence="2 3">
    <name type="scientific">Enterococcus devriesei</name>
    <dbReference type="NCBI Taxonomy" id="319970"/>
    <lineage>
        <taxon>Bacteria</taxon>
        <taxon>Bacillati</taxon>
        <taxon>Bacillota</taxon>
        <taxon>Bacilli</taxon>
        <taxon>Lactobacillales</taxon>
        <taxon>Enterococcaceae</taxon>
        <taxon>Enterococcus</taxon>
    </lineage>
</organism>